<gene>
    <name evidence="1" type="ORF">ACFSX5_10840</name>
</gene>
<dbReference type="EMBL" id="JBHUNP010000001">
    <property type="protein sequence ID" value="MFD2648288.1"/>
    <property type="molecule type" value="Genomic_DNA"/>
</dbReference>
<dbReference type="PANTHER" id="PTHR33221:SF15">
    <property type="entry name" value="HTH-TYPE TRANSCRIPTIONAL REGULATOR YWGB-RELATED"/>
    <property type="match status" value="1"/>
</dbReference>
<comment type="caution">
    <text evidence="1">The sequence shown here is derived from an EMBL/GenBank/DDBJ whole genome shotgun (WGS) entry which is preliminary data.</text>
</comment>
<dbReference type="Gene3D" id="1.10.10.10">
    <property type="entry name" value="Winged helix-like DNA-binding domain superfamily/Winged helix DNA-binding domain"/>
    <property type="match status" value="1"/>
</dbReference>
<evidence type="ECO:0000313" key="1">
    <source>
        <dbReference type="EMBL" id="MFD2648288.1"/>
    </source>
</evidence>
<dbReference type="Pfam" id="PF02082">
    <property type="entry name" value="Rrf2"/>
    <property type="match status" value="1"/>
</dbReference>
<dbReference type="Proteomes" id="UP001597521">
    <property type="component" value="Unassembled WGS sequence"/>
</dbReference>
<reference evidence="2" key="1">
    <citation type="journal article" date="2019" name="Int. J. Syst. Evol. Microbiol.">
        <title>The Global Catalogue of Microorganisms (GCM) 10K type strain sequencing project: providing services to taxonomists for standard genome sequencing and annotation.</title>
        <authorList>
            <consortium name="The Broad Institute Genomics Platform"/>
            <consortium name="The Broad Institute Genome Sequencing Center for Infectious Disease"/>
            <person name="Wu L."/>
            <person name="Ma J."/>
        </authorList>
    </citation>
    <scope>NUCLEOTIDE SEQUENCE [LARGE SCALE GENOMIC DNA]</scope>
    <source>
        <strain evidence="2">CCM 7427</strain>
    </source>
</reference>
<organism evidence="1 2">
    <name type="scientific">Devosia albogilva</name>
    <dbReference type="NCBI Taxonomy" id="429726"/>
    <lineage>
        <taxon>Bacteria</taxon>
        <taxon>Pseudomonadati</taxon>
        <taxon>Pseudomonadota</taxon>
        <taxon>Alphaproteobacteria</taxon>
        <taxon>Hyphomicrobiales</taxon>
        <taxon>Devosiaceae</taxon>
        <taxon>Devosia</taxon>
    </lineage>
</organism>
<dbReference type="PROSITE" id="PS51197">
    <property type="entry name" value="HTH_RRF2_2"/>
    <property type="match status" value="1"/>
</dbReference>
<dbReference type="InterPro" id="IPR036390">
    <property type="entry name" value="WH_DNA-bd_sf"/>
</dbReference>
<sequence length="149" mass="15676">MKKSSRLSLALHALVHLAKQPDQTLTSSALATCLMTNPVVVRRVLGELREAGIVAATRGPEGGWQLKQAPEAVTLRAVSAAMGESLLIRAESDPGDRQCGIVRAVDAVMADFLIEAEALLAARLETITLADLAGSTTSFPFLTGAHHHG</sequence>
<name>A0ABW5QL06_9HYPH</name>
<accession>A0ABW5QL06</accession>
<dbReference type="InterPro" id="IPR036388">
    <property type="entry name" value="WH-like_DNA-bd_sf"/>
</dbReference>
<keyword evidence="2" id="KW-1185">Reference proteome</keyword>
<protein>
    <submittedName>
        <fullName evidence="1">Rrf2 family transcriptional regulator</fullName>
    </submittedName>
</protein>
<dbReference type="InterPro" id="IPR000944">
    <property type="entry name" value="Tscrpt_reg_Rrf2"/>
</dbReference>
<dbReference type="RefSeq" id="WP_386833418.1">
    <property type="nucleotide sequence ID" value="NZ_JBHUNP010000001.1"/>
</dbReference>
<evidence type="ECO:0000313" key="2">
    <source>
        <dbReference type="Proteomes" id="UP001597521"/>
    </source>
</evidence>
<dbReference type="PANTHER" id="PTHR33221">
    <property type="entry name" value="WINGED HELIX-TURN-HELIX TRANSCRIPTIONAL REGULATOR, RRF2 FAMILY"/>
    <property type="match status" value="1"/>
</dbReference>
<dbReference type="SUPFAM" id="SSF46785">
    <property type="entry name" value="Winged helix' DNA-binding domain"/>
    <property type="match status" value="1"/>
</dbReference>
<proteinExistence type="predicted"/>